<feature type="non-terminal residue" evidence="2">
    <location>
        <position position="1"/>
    </location>
</feature>
<dbReference type="Pfam" id="PF13765">
    <property type="entry name" value="PRY"/>
    <property type="match status" value="1"/>
</dbReference>
<dbReference type="AlphaFoldDB" id="A0A5E4CLI2"/>
<dbReference type="InterPro" id="IPR013320">
    <property type="entry name" value="ConA-like_dom_sf"/>
</dbReference>
<feature type="domain" description="B30.2/SPRY" evidence="1">
    <location>
        <begin position="1"/>
        <end position="114"/>
    </location>
</feature>
<dbReference type="InterPro" id="IPR050143">
    <property type="entry name" value="TRIM/RBCC"/>
</dbReference>
<dbReference type="InterPro" id="IPR043136">
    <property type="entry name" value="B30.2/SPRY_sf"/>
</dbReference>
<keyword evidence="3" id="KW-1185">Reference proteome</keyword>
<comment type="caution">
    <text evidence="2">The sequence shown here is derived from an EMBL/GenBank/DDBJ whole genome shotgun (WGS) entry which is preliminary data.</text>
</comment>
<dbReference type="PRINTS" id="PR01407">
    <property type="entry name" value="BUTYPHLNCDUF"/>
</dbReference>
<dbReference type="Gene3D" id="2.60.120.920">
    <property type="match status" value="1"/>
</dbReference>
<protein>
    <recommendedName>
        <fullName evidence="1">B30.2/SPRY domain-containing protein</fullName>
    </recommendedName>
</protein>
<dbReference type="EMBL" id="CABDUW010001565">
    <property type="protein sequence ID" value="VTJ82656.1"/>
    <property type="molecule type" value="Genomic_DNA"/>
</dbReference>
<dbReference type="PROSITE" id="PS50188">
    <property type="entry name" value="B302_SPRY"/>
    <property type="match status" value="1"/>
</dbReference>
<proteinExistence type="predicted"/>
<gene>
    <name evidence="2" type="ORF">MONAX_5E037488</name>
</gene>
<accession>A0A5E4CLI2</accession>
<evidence type="ECO:0000313" key="2">
    <source>
        <dbReference type="EMBL" id="VTJ82656.1"/>
    </source>
</evidence>
<evidence type="ECO:0000313" key="3">
    <source>
        <dbReference type="Proteomes" id="UP000335636"/>
    </source>
</evidence>
<evidence type="ECO:0000259" key="1">
    <source>
        <dbReference type="PROSITE" id="PS50188"/>
    </source>
</evidence>
<feature type="non-terminal residue" evidence="2">
    <location>
        <position position="114"/>
    </location>
</feature>
<dbReference type="Proteomes" id="UP000335636">
    <property type="component" value="Unassembled WGS sequence"/>
</dbReference>
<name>A0A5E4CLI2_MARMO</name>
<dbReference type="InterPro" id="IPR003877">
    <property type="entry name" value="SPRY_dom"/>
</dbReference>
<dbReference type="SMART" id="SM00589">
    <property type="entry name" value="PRY"/>
    <property type="match status" value="1"/>
</dbReference>
<organism evidence="2 3">
    <name type="scientific">Marmota monax</name>
    <name type="common">Woodchuck</name>
    <dbReference type="NCBI Taxonomy" id="9995"/>
    <lineage>
        <taxon>Eukaryota</taxon>
        <taxon>Metazoa</taxon>
        <taxon>Chordata</taxon>
        <taxon>Craniata</taxon>
        <taxon>Vertebrata</taxon>
        <taxon>Euteleostomi</taxon>
        <taxon>Mammalia</taxon>
        <taxon>Eutheria</taxon>
        <taxon>Euarchontoglires</taxon>
        <taxon>Glires</taxon>
        <taxon>Rodentia</taxon>
        <taxon>Sciuromorpha</taxon>
        <taxon>Sciuridae</taxon>
        <taxon>Xerinae</taxon>
        <taxon>Marmotini</taxon>
        <taxon>Marmota</taxon>
    </lineage>
</organism>
<dbReference type="InterPro" id="IPR003879">
    <property type="entry name" value="Butyrophylin_SPRY"/>
</dbReference>
<dbReference type="PANTHER" id="PTHR24103">
    <property type="entry name" value="E3 UBIQUITIN-PROTEIN LIGASE TRIM"/>
    <property type="match status" value="1"/>
</dbReference>
<reference evidence="2" key="1">
    <citation type="submission" date="2019-04" db="EMBL/GenBank/DDBJ databases">
        <authorList>
            <person name="Alioto T."/>
            <person name="Alioto T."/>
        </authorList>
    </citation>
    <scope>NUCLEOTIDE SEQUENCE [LARGE SCALE GENOMIC DNA]</scope>
</reference>
<dbReference type="Pfam" id="PF00622">
    <property type="entry name" value="SPRY"/>
    <property type="match status" value="1"/>
</dbReference>
<dbReference type="InterPro" id="IPR006574">
    <property type="entry name" value="PRY"/>
</dbReference>
<dbReference type="InterPro" id="IPR001870">
    <property type="entry name" value="B30.2/SPRY"/>
</dbReference>
<sequence length="114" mass="12937">KIIEELDLKEARSFAENIILDERTAHPSLYVTQNGKHVYSRSVNQNVPDSPERFTLMPFVLGRNSFSSGSHYWEVQVAGKSRWAIGLCLDSVDRGRAYEESCPEAGFWTLSVED</sequence>
<dbReference type="SUPFAM" id="SSF49899">
    <property type="entry name" value="Concanavalin A-like lectins/glucanases"/>
    <property type="match status" value="1"/>
</dbReference>